<dbReference type="Pfam" id="PF00135">
    <property type="entry name" value="COesterase"/>
    <property type="match status" value="1"/>
</dbReference>
<evidence type="ECO:0000256" key="4">
    <source>
        <dbReference type="ARBA" id="ARBA00023180"/>
    </source>
</evidence>
<dbReference type="Gene3D" id="3.40.50.1820">
    <property type="entry name" value="alpha/beta hydrolase"/>
    <property type="match status" value="1"/>
</dbReference>
<feature type="domain" description="Carboxylesterase type B" evidence="6">
    <location>
        <begin position="28"/>
        <end position="536"/>
    </location>
</feature>
<feature type="chain" id="PRO_5005393631" description="Carboxylic ester hydrolase" evidence="5">
    <location>
        <begin position="26"/>
        <end position="553"/>
    </location>
</feature>
<dbReference type="EMBL" id="GBRD01009664">
    <property type="protein sequence ID" value="JAG56160.1"/>
    <property type="molecule type" value="Transcribed_RNA"/>
</dbReference>
<dbReference type="GO" id="GO:0052689">
    <property type="term" value="F:carboxylic ester hydrolase activity"/>
    <property type="evidence" value="ECO:0007669"/>
    <property type="project" value="UniProtKB-KW"/>
</dbReference>
<name>A0A0K8STH4_LYGHE</name>
<accession>A0A0K8STH4</accession>
<dbReference type="AlphaFoldDB" id="A0A0K8STH4"/>
<dbReference type="PANTHER" id="PTHR43142:SF1">
    <property type="entry name" value="CARBOXYLIC ESTER HYDROLASE"/>
    <property type="match status" value="1"/>
</dbReference>
<dbReference type="ESTHER" id="lyghe-a0a0k8sth4">
    <property type="family name" value="Carb_B_Arthropoda"/>
</dbReference>
<evidence type="ECO:0000256" key="2">
    <source>
        <dbReference type="ARBA" id="ARBA00022487"/>
    </source>
</evidence>
<keyword evidence="2" id="KW-0719">Serine esterase</keyword>
<comment type="similarity">
    <text evidence="1 5">Belongs to the type-B carboxylesterase/lipase family.</text>
</comment>
<evidence type="ECO:0000313" key="7">
    <source>
        <dbReference type="EMBL" id="JAG56160.1"/>
    </source>
</evidence>
<sequence>MNWLASFFGRLLIFVISLLTPPKRGTILVETPNGILDGYTLTSRAGRSYYAFSGVPYGQPPVGPLRFKDPLPAEPWSGVKQAKTNIKCVEFQFLLPLQFMRFADGQEDCLALSIYTHDLHPQVKKPVLFYIHGGAFEFRIPPGSWMNPTYFMDHDIVVVVVSYRLSVLGFLSFEDETLPGNMGIKDQNLALKWVYENIQLFGGDPKKITVMGESAGGASTHYHSIMPKSSHMIRGAIMQSGTAYNPWAYDPPGEGRKRAESFAKNAGCFRSTTKEILECLRKMDAKDLVALNDRFRGWFDRDPLVTFKPVTEKDGPNAFITGTPNDWAGPTVPVLAGFDDEDGLLKSSFMLQNDYDFNEFSRKLPEYLPKSLMFASNYTSDIRATVNKFLNYYFGSKRNFTREDEKQFSQFYSDLLFRYPLALSVGDMQNDLYLYVNQFPSKNIYIVEDRVYHVQEIFFQWEMEAVPNLLRLEDLEFSKWITRAWANFVINGNPNTKGGPQSWKKSSKSWNNLTFYSFKVNGNKMRRGLFKDQFAFLRGSGMNDRIQKKLKDL</sequence>
<dbReference type="InterPro" id="IPR019826">
    <property type="entry name" value="Carboxylesterase_B_AS"/>
</dbReference>
<evidence type="ECO:0000256" key="3">
    <source>
        <dbReference type="ARBA" id="ARBA00022801"/>
    </source>
</evidence>
<keyword evidence="5" id="KW-0732">Signal</keyword>
<reference evidence="7" key="1">
    <citation type="submission" date="2014-09" db="EMBL/GenBank/DDBJ databases">
        <authorList>
            <person name="Magalhaes I.L.F."/>
            <person name="Oliveira U."/>
            <person name="Santos F.R."/>
            <person name="Vidigal T.H.D.A."/>
            <person name="Brescovit A.D."/>
            <person name="Santos A.J."/>
        </authorList>
    </citation>
    <scope>NUCLEOTIDE SEQUENCE</scope>
</reference>
<protein>
    <recommendedName>
        <fullName evidence="5">Carboxylic ester hydrolase</fullName>
        <ecNumber evidence="5">3.1.1.-</ecNumber>
    </recommendedName>
</protein>
<organism evidence="7">
    <name type="scientific">Lygus hesperus</name>
    <name type="common">Western plant bug</name>
    <dbReference type="NCBI Taxonomy" id="30085"/>
    <lineage>
        <taxon>Eukaryota</taxon>
        <taxon>Metazoa</taxon>
        <taxon>Ecdysozoa</taxon>
        <taxon>Arthropoda</taxon>
        <taxon>Hexapoda</taxon>
        <taxon>Insecta</taxon>
        <taxon>Pterygota</taxon>
        <taxon>Neoptera</taxon>
        <taxon>Paraneoptera</taxon>
        <taxon>Hemiptera</taxon>
        <taxon>Heteroptera</taxon>
        <taxon>Panheteroptera</taxon>
        <taxon>Cimicomorpha</taxon>
        <taxon>Miridae</taxon>
        <taxon>Mirini</taxon>
        <taxon>Lygus</taxon>
    </lineage>
</organism>
<dbReference type="InterPro" id="IPR029058">
    <property type="entry name" value="AB_hydrolase_fold"/>
</dbReference>
<proteinExistence type="inferred from homology"/>
<evidence type="ECO:0000259" key="6">
    <source>
        <dbReference type="Pfam" id="PF00135"/>
    </source>
</evidence>
<dbReference type="EC" id="3.1.1.-" evidence="5"/>
<dbReference type="PROSITE" id="PS00122">
    <property type="entry name" value="CARBOXYLESTERASE_B_1"/>
    <property type="match status" value="1"/>
</dbReference>
<dbReference type="InterPro" id="IPR002018">
    <property type="entry name" value="CarbesteraseB"/>
</dbReference>
<feature type="signal peptide" evidence="5">
    <location>
        <begin position="1"/>
        <end position="25"/>
    </location>
</feature>
<keyword evidence="3 5" id="KW-0378">Hydrolase</keyword>
<evidence type="ECO:0000256" key="5">
    <source>
        <dbReference type="RuleBase" id="RU361235"/>
    </source>
</evidence>
<keyword evidence="4" id="KW-0325">Glycoprotein</keyword>
<dbReference type="PANTHER" id="PTHR43142">
    <property type="entry name" value="CARBOXYLIC ESTER HYDROLASE"/>
    <property type="match status" value="1"/>
</dbReference>
<evidence type="ECO:0000256" key="1">
    <source>
        <dbReference type="ARBA" id="ARBA00005964"/>
    </source>
</evidence>
<dbReference type="SUPFAM" id="SSF53474">
    <property type="entry name" value="alpha/beta-Hydrolases"/>
    <property type="match status" value="1"/>
</dbReference>